<evidence type="ECO:0000256" key="1">
    <source>
        <dbReference type="ARBA" id="ARBA00023268"/>
    </source>
</evidence>
<evidence type="ECO:0000313" key="4">
    <source>
        <dbReference type="Proteomes" id="UP000321393"/>
    </source>
</evidence>
<dbReference type="Proteomes" id="UP000321393">
    <property type="component" value="Unassembled WGS sequence"/>
</dbReference>
<comment type="caution">
    <text evidence="3">The sequence shown here is derived from an EMBL/GenBank/DDBJ whole genome shotgun (WGS) entry which is preliminary data.</text>
</comment>
<dbReference type="InterPro" id="IPR001584">
    <property type="entry name" value="Integrase_cat-core"/>
</dbReference>
<dbReference type="InterPro" id="IPR043502">
    <property type="entry name" value="DNA/RNA_pol_sf"/>
</dbReference>
<dbReference type="Gene3D" id="3.30.70.270">
    <property type="match status" value="2"/>
</dbReference>
<dbReference type="GO" id="GO:0003824">
    <property type="term" value="F:catalytic activity"/>
    <property type="evidence" value="ECO:0007669"/>
    <property type="project" value="UniProtKB-KW"/>
</dbReference>
<evidence type="ECO:0000259" key="2">
    <source>
        <dbReference type="PROSITE" id="PS50994"/>
    </source>
</evidence>
<dbReference type="GO" id="GO:0003676">
    <property type="term" value="F:nucleic acid binding"/>
    <property type="evidence" value="ECO:0007669"/>
    <property type="project" value="InterPro"/>
</dbReference>
<organism evidence="3 4">
    <name type="scientific">Cucumis melo var. makuwa</name>
    <name type="common">Oriental melon</name>
    <dbReference type="NCBI Taxonomy" id="1194695"/>
    <lineage>
        <taxon>Eukaryota</taxon>
        <taxon>Viridiplantae</taxon>
        <taxon>Streptophyta</taxon>
        <taxon>Embryophyta</taxon>
        <taxon>Tracheophyta</taxon>
        <taxon>Spermatophyta</taxon>
        <taxon>Magnoliopsida</taxon>
        <taxon>eudicotyledons</taxon>
        <taxon>Gunneridae</taxon>
        <taxon>Pentapetalae</taxon>
        <taxon>rosids</taxon>
        <taxon>fabids</taxon>
        <taxon>Cucurbitales</taxon>
        <taxon>Cucurbitaceae</taxon>
        <taxon>Benincaseae</taxon>
        <taxon>Cucumis</taxon>
    </lineage>
</organism>
<dbReference type="EMBL" id="SSTE01004728">
    <property type="protein sequence ID" value="KAA0062071.1"/>
    <property type="molecule type" value="Genomic_DNA"/>
</dbReference>
<dbReference type="Gene3D" id="3.10.10.10">
    <property type="entry name" value="HIV Type 1 Reverse Transcriptase, subunit A, domain 1"/>
    <property type="match status" value="1"/>
</dbReference>
<dbReference type="AlphaFoldDB" id="A0A5A7V8Q6"/>
<dbReference type="PROSITE" id="PS50994">
    <property type="entry name" value="INTEGRASE"/>
    <property type="match status" value="1"/>
</dbReference>
<dbReference type="InterPro" id="IPR036397">
    <property type="entry name" value="RNaseH_sf"/>
</dbReference>
<name>A0A5A7V8Q6_CUCMM</name>
<keyword evidence="1" id="KW-0511">Multifunctional enzyme</keyword>
<dbReference type="InterPro" id="IPR050951">
    <property type="entry name" value="Retrovirus_Pol_polyprotein"/>
</dbReference>
<dbReference type="SUPFAM" id="SSF53098">
    <property type="entry name" value="Ribonuclease H-like"/>
    <property type="match status" value="1"/>
</dbReference>
<dbReference type="FunFam" id="3.30.70.270:FF:000020">
    <property type="entry name" value="Transposon Tf2-6 polyprotein-like Protein"/>
    <property type="match status" value="1"/>
</dbReference>
<dbReference type="Pfam" id="PF17919">
    <property type="entry name" value="RT_RNaseH_2"/>
    <property type="match status" value="1"/>
</dbReference>
<dbReference type="CDD" id="cd01647">
    <property type="entry name" value="RT_LTR"/>
    <property type="match status" value="1"/>
</dbReference>
<dbReference type="InterPro" id="IPR041577">
    <property type="entry name" value="RT_RNaseH_2"/>
</dbReference>
<dbReference type="GO" id="GO:0015074">
    <property type="term" value="P:DNA integration"/>
    <property type="evidence" value="ECO:0007669"/>
    <property type="project" value="InterPro"/>
</dbReference>
<dbReference type="SUPFAM" id="SSF56672">
    <property type="entry name" value="DNA/RNA polymerases"/>
    <property type="match status" value="1"/>
</dbReference>
<accession>A0A5A7V8Q6</accession>
<proteinExistence type="predicted"/>
<dbReference type="InterPro" id="IPR043128">
    <property type="entry name" value="Rev_trsase/Diguanyl_cyclase"/>
</dbReference>
<sequence length="593" mass="67622">MIKSLLKQYEDLFSTPSELPPKRGIDHCILTAPGQKPINVRPYKYGYLQKGEIENLVEEMLQAGVIKPSHGPYSTPVLLVKKKDGGWCFSIDYRKLNQATVSDKFPLPVIEDLPDELHGASIFSKLDLRSGYHQIKMKEDDIEKTVFRMHEGHYKFLVMSFGLTKCPSHFPISHELGMVFAILRDNKLFANRKKCVIAHLRIQYLGHWIFVKGVEADGDKVQVMMNWPQPKDVTGLRGFLGLKGYYRRFVEGYGKIAAPLTRLLNTFKWDGTAIEAFEKLKTAMISAPVLALPDWSLPFIIETDALGKGLGQSLSQNGHPIAFFSQKLSICAQGKSIYERELMAVGEVQPQFQKWLTKLLGYDFEILYQPGLQNKAADALSRLKTTEEQPKELAVMSALGIIDLEVVLKEVEDDPELQRLIEAVQKDPERYAKYQRSNDKLLYKGRLVLSKYSTLIPTLLHTFQDSILGGYSRFLRTYKRMRGEIYWDGMKKDIKNYEEQCDRNKTESTLPAGLLQTIPVPELMLEDWTMDFVEGLPTAGNMNAIMIVVDRLSKYAYFVTLRHPFSAKQVAEVFIDKVIRKHGVPKAIITDQD</sequence>
<feature type="domain" description="Integrase catalytic" evidence="2">
    <location>
        <begin position="515"/>
        <end position="593"/>
    </location>
</feature>
<dbReference type="Pfam" id="PF17921">
    <property type="entry name" value="Integrase_H2C2"/>
    <property type="match status" value="1"/>
</dbReference>
<evidence type="ECO:0000313" key="3">
    <source>
        <dbReference type="EMBL" id="KAA0062071.1"/>
    </source>
</evidence>
<dbReference type="Gene3D" id="3.30.420.10">
    <property type="entry name" value="Ribonuclease H-like superfamily/Ribonuclease H"/>
    <property type="match status" value="1"/>
</dbReference>
<dbReference type="PANTHER" id="PTHR37984">
    <property type="entry name" value="PROTEIN CBG26694"/>
    <property type="match status" value="1"/>
</dbReference>
<dbReference type="Pfam" id="PF00078">
    <property type="entry name" value="RVT_1"/>
    <property type="match status" value="1"/>
</dbReference>
<dbReference type="InterPro" id="IPR012337">
    <property type="entry name" value="RNaseH-like_sf"/>
</dbReference>
<dbReference type="InterPro" id="IPR000477">
    <property type="entry name" value="RT_dom"/>
</dbReference>
<dbReference type="PANTHER" id="PTHR37984:SF5">
    <property type="entry name" value="PROTEIN NYNRIN-LIKE"/>
    <property type="match status" value="1"/>
</dbReference>
<dbReference type="OrthoDB" id="1933597at2759"/>
<dbReference type="InterPro" id="IPR041588">
    <property type="entry name" value="Integrase_H2C2"/>
</dbReference>
<reference evidence="3 4" key="1">
    <citation type="submission" date="2019-08" db="EMBL/GenBank/DDBJ databases">
        <title>Draft genome sequences of two oriental melons (Cucumis melo L. var makuwa).</title>
        <authorList>
            <person name="Kwon S.-Y."/>
        </authorList>
    </citation>
    <scope>NUCLEOTIDE SEQUENCE [LARGE SCALE GENOMIC DNA]</scope>
    <source>
        <strain evidence="4">cv. SW 3</strain>
        <tissue evidence="3">Leaf</tissue>
    </source>
</reference>
<protein>
    <submittedName>
        <fullName evidence="3">Transposon Tf2-6 polyprotein</fullName>
    </submittedName>
</protein>
<dbReference type="Gene3D" id="1.10.340.70">
    <property type="match status" value="1"/>
</dbReference>
<gene>
    <name evidence="3" type="ORF">E6C27_scaffold89G004180</name>
</gene>